<accession>A0ABQ6Z3X6</accession>
<sequence>MTYNDFNVAGLKLAQIDANYHLRNIARLVLVAVITAASSRGAALTNGQKHILFLLTKEHLSEIDRTTLNSAISSIKNFGDKAKEAWNMLTGPIGVVINAVLAKVGVGAAEIRRFEGEGGTVGSYLDQLKALYSISSSIGYQSIYVLIDKVDETAITGKASKSYEFIASIVSDLQLLELPGFAFKFFLWDLLLDDYRKLARPDRVKYYQLKWSDAQLTAMLSERLKAFSSDAITSFDEIIEDSGKTSDPDQVVSMFAQGSPRKMIRICKEILDQQSELSSAVSQISHEAFVGGIDSIAASLSTEEFDPQQLRDMKRNRRVDFTIRHVYLNVFKFTQQAGMNKVKSWEDSGAVEFLGTIKDTQGAKASNHYGISNYLLAKHVCADLPVFDFIERKIRRCPKCEVVVMRDWDLLNEHLCQSCQADVLA</sequence>
<proteinExistence type="predicted"/>
<evidence type="ECO:0000313" key="1">
    <source>
        <dbReference type="EMBL" id="KAF1692211.1"/>
    </source>
</evidence>
<dbReference type="Proteomes" id="UP000788419">
    <property type="component" value="Unassembled WGS sequence"/>
</dbReference>
<reference evidence="1 2" key="1">
    <citation type="submission" date="2017-10" db="EMBL/GenBank/DDBJ databases">
        <title>Whole genome sequencing of members of genus Pseudoxanthomonas.</title>
        <authorList>
            <person name="Kumar S."/>
            <person name="Bansal K."/>
            <person name="Kaur A."/>
            <person name="Patil P."/>
            <person name="Sharma S."/>
            <person name="Patil P.B."/>
        </authorList>
    </citation>
    <scope>NUCLEOTIDE SEQUENCE [LARGE SCALE GENOMIC DNA]</scope>
    <source>
        <strain evidence="1 2">DSM 17801</strain>
    </source>
</reference>
<comment type="caution">
    <text evidence="1">The sequence shown here is derived from an EMBL/GenBank/DDBJ whole genome shotgun (WGS) entry which is preliminary data.</text>
</comment>
<organism evidence="1 2">
    <name type="scientific">Pseudoxanthomonas daejeonensis</name>
    <dbReference type="NCBI Taxonomy" id="266062"/>
    <lineage>
        <taxon>Bacteria</taxon>
        <taxon>Pseudomonadati</taxon>
        <taxon>Pseudomonadota</taxon>
        <taxon>Gammaproteobacteria</taxon>
        <taxon>Lysobacterales</taxon>
        <taxon>Lysobacteraceae</taxon>
        <taxon>Pseudoxanthomonas</taxon>
    </lineage>
</organism>
<gene>
    <name evidence="1" type="ORF">CSC65_14710</name>
</gene>
<name>A0ABQ6Z3X6_9GAMM</name>
<dbReference type="EMBL" id="PDWN01000017">
    <property type="protein sequence ID" value="KAF1692211.1"/>
    <property type="molecule type" value="Genomic_DNA"/>
</dbReference>
<protein>
    <submittedName>
        <fullName evidence="1">Uncharacterized protein</fullName>
    </submittedName>
</protein>
<keyword evidence="2" id="KW-1185">Reference proteome</keyword>
<evidence type="ECO:0000313" key="2">
    <source>
        <dbReference type="Proteomes" id="UP000788419"/>
    </source>
</evidence>